<sequence length="618" mass="72350">MIGYFPLLYKDELLYSTIARYHVHSGKTSFKTTISELFGKSTMRAVIDFPCNLKDLEDNLAFNRLNSEVFIKDHTLFPLYKPFLPVERANIIKSKLKRGENNNIHAQIGVTANRIPGKSYLDYCPTCYQEELEKYGEPYWHRIHQVPGVLVCPHHGCLLKNSIVKLPLSSQHEYVAAYYAVDNTEETKGMPSEEILVKLFDIGKDLYWIINSDIPAQPINYYKEKYISALIHKNFATPTGRVNQKELVISVMNFFSPELLQMLNCSIVKETENNWVQELVRKNRKAFHPLHHVLMMRFLFGSVENFFKGPKSSEPFGKDSWFCLNPAADHYLKRCVTEVTFCINPKSKKLIGRFSCSCGYIYTRNLEEGDELKKSRVLEFGPVWENAVESMIRDGKSLTYISNALNTDIKVIKKHLTLIEEKQYLHTIIEDKKGQKQQNETLLIKREKWLQLQRENQTLSISELRAGSQDLYFWLYRNDKEWLYNHSPSRKVFSRNTVRVDWEERDKVLLAELKNVVDNWNDEEKPIRRTIKSISMKVNRVVWVDKYAKRLPLSIEYLKSVAESVEDFQIRRVKIAIEHLAKGNLFIKDWMVYKKAGLRPDISIMVKEVITQEIEKYT</sequence>
<organism evidence="3 4">
    <name type="scientific">Neobacillus massiliamazoniensis</name>
    <dbReference type="NCBI Taxonomy" id="1499688"/>
    <lineage>
        <taxon>Bacteria</taxon>
        <taxon>Bacillati</taxon>
        <taxon>Bacillota</taxon>
        <taxon>Bacilli</taxon>
        <taxon>Bacillales</taxon>
        <taxon>Bacillaceae</taxon>
        <taxon>Neobacillus</taxon>
    </lineage>
</organism>
<dbReference type="InterPro" id="IPR009492">
    <property type="entry name" value="TniQ"/>
</dbReference>
<dbReference type="Pfam" id="PF15978">
    <property type="entry name" value="TnsD"/>
    <property type="match status" value="1"/>
</dbReference>
<protein>
    <submittedName>
        <fullName evidence="3">Tn7-like transposition protein D</fullName>
    </submittedName>
</protein>
<name>A0A0U1P4E2_9BACI</name>
<evidence type="ECO:0000313" key="4">
    <source>
        <dbReference type="Proteomes" id="UP000199087"/>
    </source>
</evidence>
<evidence type="ECO:0000259" key="2">
    <source>
        <dbReference type="Pfam" id="PF15978"/>
    </source>
</evidence>
<evidence type="ECO:0000313" key="3">
    <source>
        <dbReference type="EMBL" id="CRK85234.1"/>
    </source>
</evidence>
<accession>A0A0U1P4E2</accession>
<evidence type="ECO:0000259" key="1">
    <source>
        <dbReference type="Pfam" id="PF06527"/>
    </source>
</evidence>
<proteinExistence type="predicted"/>
<feature type="domain" description="Transposon Tn7 transposition protein TnsD C-terminal" evidence="2">
    <location>
        <begin position="204"/>
        <end position="558"/>
    </location>
</feature>
<dbReference type="STRING" id="1499688.BN000_05306"/>
<feature type="domain" description="TniQ" evidence="1">
    <location>
        <begin position="5"/>
        <end position="159"/>
    </location>
</feature>
<dbReference type="Pfam" id="PF06527">
    <property type="entry name" value="TniQ"/>
    <property type="match status" value="1"/>
</dbReference>
<reference evidence="4" key="1">
    <citation type="submission" date="2015-05" db="EMBL/GenBank/DDBJ databases">
        <authorList>
            <person name="Urmite Genomes"/>
        </authorList>
    </citation>
    <scope>NUCLEOTIDE SEQUENCE [LARGE SCALE GENOMIC DNA]</scope>
    <source>
        <strain evidence="4">LF1</strain>
    </source>
</reference>
<dbReference type="OrthoDB" id="470139at2"/>
<keyword evidence="4" id="KW-1185">Reference proteome</keyword>
<dbReference type="RefSeq" id="WP_090640098.1">
    <property type="nucleotide sequence ID" value="NZ_CVRB01000007.1"/>
</dbReference>
<dbReference type="EMBL" id="CVRB01000007">
    <property type="protein sequence ID" value="CRK85234.1"/>
    <property type="molecule type" value="Genomic_DNA"/>
</dbReference>
<dbReference type="InterPro" id="IPR032750">
    <property type="entry name" value="TnsD_C"/>
</dbReference>
<dbReference type="Proteomes" id="UP000199087">
    <property type="component" value="Unassembled WGS sequence"/>
</dbReference>
<dbReference type="AlphaFoldDB" id="A0A0U1P4E2"/>
<gene>
    <name evidence="3" type="ORF">BN000_05306</name>
</gene>